<feature type="transmembrane region" description="Helical" evidence="2">
    <location>
        <begin position="12"/>
        <end position="30"/>
    </location>
</feature>
<reference evidence="4 7" key="2">
    <citation type="submission" date="2021-08" db="EMBL/GenBank/DDBJ databases">
        <title>Complete genome sequence of the strain Aneurinibacillus thermoaerophilus CCM 8960.</title>
        <authorList>
            <person name="Musilova J."/>
            <person name="Kourilova X."/>
            <person name="Pernicova I."/>
            <person name="Bezdicek M."/>
            <person name="Lengerova M."/>
            <person name="Obruca S."/>
            <person name="Sedlar K."/>
        </authorList>
    </citation>
    <scope>NUCLEOTIDE SEQUENCE [LARGE SCALE GENOMIC DNA]</scope>
    <source>
        <strain evidence="4 7">CCM 8960</strain>
    </source>
</reference>
<dbReference type="Pfam" id="PF01522">
    <property type="entry name" value="Polysacc_deac_1"/>
    <property type="match status" value="1"/>
</dbReference>
<dbReference type="EMBL" id="CP080764">
    <property type="protein sequence ID" value="QYY43701.1"/>
    <property type="molecule type" value="Genomic_DNA"/>
</dbReference>
<evidence type="ECO:0000313" key="6">
    <source>
        <dbReference type="Proteomes" id="UP000198956"/>
    </source>
</evidence>
<proteinExistence type="predicted"/>
<dbReference type="EMBL" id="FNDE01000004">
    <property type="protein sequence ID" value="SDG87211.1"/>
    <property type="molecule type" value="Genomic_DNA"/>
</dbReference>
<keyword evidence="2" id="KW-0472">Membrane</keyword>
<dbReference type="OrthoDB" id="258610at2"/>
<dbReference type="InterPro" id="IPR011330">
    <property type="entry name" value="Glyco_hydro/deAcase_b/a-brl"/>
</dbReference>
<dbReference type="InterPro" id="IPR002509">
    <property type="entry name" value="NODB_dom"/>
</dbReference>
<evidence type="ECO:0000256" key="2">
    <source>
        <dbReference type="SAM" id="Phobius"/>
    </source>
</evidence>
<dbReference type="PANTHER" id="PTHR10587">
    <property type="entry name" value="GLYCOSYL TRANSFERASE-RELATED"/>
    <property type="match status" value="1"/>
</dbReference>
<dbReference type="GO" id="GO:0016810">
    <property type="term" value="F:hydrolase activity, acting on carbon-nitrogen (but not peptide) bonds"/>
    <property type="evidence" value="ECO:0007669"/>
    <property type="project" value="InterPro"/>
</dbReference>
<sequence>MENDRRRKRRNRIWLALLSFGVIIQLNLIFNDSSPVKSATAFLNSMSSKAPAAQEQEKTGQQPDKEKDTSSNPSAPQETRIPKQQHPAKPEKSPANAATSPAMPAVGKMIAKISQKRPTVYLTFDDGPGKYTKDIVNILDEHQLKGAFFWIGENLKSDEHIALAKQMIANGHIIGTHTMHHQPLRKKPKDEQVQMIRESTQYISQKIGAPIFYFRPPYGAVDQNTMLASKETNQILTYWNVDSLDWKYGKRPDLIMNNIASEVKPGSIILMHEKEQTVKLLPKIIELLKNKGYQIAPLPSPSPEPGKKAE</sequence>
<evidence type="ECO:0000313" key="4">
    <source>
        <dbReference type="EMBL" id="QYY43701.1"/>
    </source>
</evidence>
<dbReference type="CDD" id="cd10917">
    <property type="entry name" value="CE4_NodB_like_6s_7s"/>
    <property type="match status" value="1"/>
</dbReference>
<protein>
    <submittedName>
        <fullName evidence="5">Peptidoglycan/xylan/chitin deacetylase, PgdA/CDA1 family</fullName>
    </submittedName>
    <submittedName>
        <fullName evidence="4">Polysaccharide deacetylase family protein</fullName>
    </submittedName>
</protein>
<evidence type="ECO:0000313" key="7">
    <source>
        <dbReference type="Proteomes" id="UP000826616"/>
    </source>
</evidence>
<dbReference type="GO" id="GO:0005975">
    <property type="term" value="P:carbohydrate metabolic process"/>
    <property type="evidence" value="ECO:0007669"/>
    <property type="project" value="InterPro"/>
</dbReference>
<accession>A0A1G7XSV9</accession>
<dbReference type="Proteomes" id="UP000198956">
    <property type="component" value="Unassembled WGS sequence"/>
</dbReference>
<keyword evidence="7" id="KW-1185">Reference proteome</keyword>
<reference evidence="5 6" key="1">
    <citation type="submission" date="2016-10" db="EMBL/GenBank/DDBJ databases">
        <authorList>
            <person name="de Groot N.N."/>
        </authorList>
    </citation>
    <scope>NUCLEOTIDE SEQUENCE [LARGE SCALE GENOMIC DNA]</scope>
    <source>
        <strain evidence="5 6">L 420-91</strain>
    </source>
</reference>
<dbReference type="PROSITE" id="PS51677">
    <property type="entry name" value="NODB"/>
    <property type="match status" value="1"/>
</dbReference>
<evidence type="ECO:0000313" key="5">
    <source>
        <dbReference type="EMBL" id="SDG87211.1"/>
    </source>
</evidence>
<dbReference type="RefSeq" id="WP_139184905.1">
    <property type="nucleotide sequence ID" value="NZ_CP080764.1"/>
</dbReference>
<keyword evidence="2" id="KW-1133">Transmembrane helix</keyword>
<dbReference type="GeneID" id="97140848"/>
<dbReference type="Proteomes" id="UP000826616">
    <property type="component" value="Chromosome"/>
</dbReference>
<feature type="domain" description="NodB homology" evidence="3">
    <location>
        <begin position="118"/>
        <end position="296"/>
    </location>
</feature>
<dbReference type="SUPFAM" id="SSF88713">
    <property type="entry name" value="Glycoside hydrolase/deacetylase"/>
    <property type="match status" value="1"/>
</dbReference>
<evidence type="ECO:0000259" key="3">
    <source>
        <dbReference type="PROSITE" id="PS51677"/>
    </source>
</evidence>
<dbReference type="InterPro" id="IPR050248">
    <property type="entry name" value="Polysacc_deacetylase_ArnD"/>
</dbReference>
<feature type="compositionally biased region" description="Basic and acidic residues" evidence="1">
    <location>
        <begin position="55"/>
        <end position="69"/>
    </location>
</feature>
<dbReference type="Gene3D" id="3.20.20.370">
    <property type="entry name" value="Glycoside hydrolase/deacetylase"/>
    <property type="match status" value="1"/>
</dbReference>
<name>A0A1G7XSV9_ANETH</name>
<keyword evidence="2" id="KW-0812">Transmembrane</keyword>
<organism evidence="5 6">
    <name type="scientific">Aneurinibacillus thermoaerophilus</name>
    <dbReference type="NCBI Taxonomy" id="143495"/>
    <lineage>
        <taxon>Bacteria</taxon>
        <taxon>Bacillati</taxon>
        <taxon>Bacillota</taxon>
        <taxon>Bacilli</taxon>
        <taxon>Bacillales</taxon>
        <taxon>Paenibacillaceae</taxon>
        <taxon>Aneurinibacillus group</taxon>
        <taxon>Aneurinibacillus</taxon>
    </lineage>
</organism>
<dbReference type="AlphaFoldDB" id="A0A1G7XSV9"/>
<feature type="region of interest" description="Disordered" evidence="1">
    <location>
        <begin position="47"/>
        <end position="102"/>
    </location>
</feature>
<evidence type="ECO:0000256" key="1">
    <source>
        <dbReference type="SAM" id="MobiDB-lite"/>
    </source>
</evidence>
<gene>
    <name evidence="4" type="ORF">K3F53_05655</name>
    <name evidence="5" type="ORF">SAMN04489735_1004174</name>
</gene>